<sequence length="234" mass="27180">MAEDDDLPMLLSAHTLSALHEFLIDQQTAQDQFEKLRARSEARFNENNNEDGDQALNDGDDINEMNLFKEDWQLSQFWYDENTSQTIAEEILINAAINKSDEYFRIACISTPTIFVKLKSLIRKSPNNNLLRASLFEYDTRFDVYGEDFIHYDYKQPTQFRDAVLLKGTFDFVVVDPPFLSEECCTKTMITVRWLEKRDACKIIACTGAVMADLVERLIKARITSFYPQHQAKF</sequence>
<dbReference type="EC" id="2.1.1.-" evidence="5"/>
<dbReference type="AlphaFoldDB" id="A0A9N8YQC3"/>
<protein>
    <recommendedName>
        <fullName evidence="5">Protein-lysine N-methyltransferase EFM5</fullName>
        <ecNumber evidence="5">2.1.1.-</ecNumber>
    </recommendedName>
    <alternativeName>
        <fullName evidence="5">Elongation factor methyltransferase 5</fullName>
    </alternativeName>
</protein>
<name>A0A9N8YQC3_9GLOM</name>
<dbReference type="InterPro" id="IPR041370">
    <property type="entry name" value="Mlase_EEF1AKMT1/ZCCHC4"/>
</dbReference>
<dbReference type="GO" id="GO:0016279">
    <property type="term" value="F:protein-lysine N-methyltransferase activity"/>
    <property type="evidence" value="ECO:0007669"/>
    <property type="project" value="UniProtKB-UniRule"/>
</dbReference>
<dbReference type="OrthoDB" id="206354at2759"/>
<dbReference type="PROSITE" id="PS00092">
    <property type="entry name" value="N6_MTASE"/>
    <property type="match status" value="1"/>
</dbReference>
<evidence type="ECO:0000256" key="5">
    <source>
        <dbReference type="HAMAP-Rule" id="MF_03187"/>
    </source>
</evidence>
<dbReference type="HAMAP" id="MF_03187">
    <property type="entry name" value="Methyltr_EFM5"/>
    <property type="match status" value="1"/>
</dbReference>
<dbReference type="GO" id="GO:0032259">
    <property type="term" value="P:methylation"/>
    <property type="evidence" value="ECO:0007669"/>
    <property type="project" value="UniProtKB-KW"/>
</dbReference>
<evidence type="ECO:0000256" key="1">
    <source>
        <dbReference type="ARBA" id="ARBA00004496"/>
    </source>
</evidence>
<comment type="function">
    <text evidence="5">S-adenosyl-L-methionine-dependent protein-lysine N-methyltransferase that trimethylates elongation factor 1-alpha at 'Lys-79'.</text>
</comment>
<keyword evidence="2 5" id="KW-0963">Cytoplasm</keyword>
<gene>
    <name evidence="5" type="primary">EFM5</name>
    <name evidence="6" type="ORF">ALEPTO_LOCUS149</name>
</gene>
<dbReference type="GO" id="GO:0005737">
    <property type="term" value="C:cytoplasm"/>
    <property type="evidence" value="ECO:0007669"/>
    <property type="project" value="UniProtKB-SubCell"/>
</dbReference>
<keyword evidence="4 5" id="KW-0808">Transferase</keyword>
<keyword evidence="7" id="KW-1185">Reference proteome</keyword>
<organism evidence="6 7">
    <name type="scientific">Ambispora leptoticha</name>
    <dbReference type="NCBI Taxonomy" id="144679"/>
    <lineage>
        <taxon>Eukaryota</taxon>
        <taxon>Fungi</taxon>
        <taxon>Fungi incertae sedis</taxon>
        <taxon>Mucoromycota</taxon>
        <taxon>Glomeromycotina</taxon>
        <taxon>Glomeromycetes</taxon>
        <taxon>Archaeosporales</taxon>
        <taxon>Ambisporaceae</taxon>
        <taxon>Ambispora</taxon>
    </lineage>
</organism>
<evidence type="ECO:0000313" key="6">
    <source>
        <dbReference type="EMBL" id="CAG8439151.1"/>
    </source>
</evidence>
<dbReference type="Pfam" id="PF10237">
    <property type="entry name" value="N6-adenineMlase"/>
    <property type="match status" value="1"/>
</dbReference>
<dbReference type="EMBL" id="CAJVPS010000007">
    <property type="protein sequence ID" value="CAG8439151.1"/>
    <property type="molecule type" value="Genomic_DNA"/>
</dbReference>
<comment type="similarity">
    <text evidence="5">Belongs to the class I-like SAM-binding methyltransferase superfamily. EFM5 family.</text>
</comment>
<dbReference type="Proteomes" id="UP000789508">
    <property type="component" value="Unassembled WGS sequence"/>
</dbReference>
<dbReference type="GO" id="GO:0003676">
    <property type="term" value="F:nucleic acid binding"/>
    <property type="evidence" value="ECO:0007669"/>
    <property type="project" value="InterPro"/>
</dbReference>
<dbReference type="PANTHER" id="PTHR13200:SF0">
    <property type="entry name" value="EEF1A LYSINE METHYLTRANSFERASE 1"/>
    <property type="match status" value="1"/>
</dbReference>
<comment type="caution">
    <text evidence="6">The sequence shown here is derived from an EMBL/GenBank/DDBJ whole genome shotgun (WGS) entry which is preliminary data.</text>
</comment>
<evidence type="ECO:0000256" key="2">
    <source>
        <dbReference type="ARBA" id="ARBA00022490"/>
    </source>
</evidence>
<evidence type="ECO:0000313" key="7">
    <source>
        <dbReference type="Proteomes" id="UP000789508"/>
    </source>
</evidence>
<proteinExistence type="inferred from homology"/>
<evidence type="ECO:0000256" key="3">
    <source>
        <dbReference type="ARBA" id="ARBA00022603"/>
    </source>
</evidence>
<accession>A0A9N8YQC3</accession>
<dbReference type="InterPro" id="IPR019369">
    <property type="entry name" value="Efm5/EEF1AKMT1"/>
</dbReference>
<comment type="subcellular location">
    <subcellularLocation>
        <location evidence="1 5">Cytoplasm</location>
    </subcellularLocation>
</comment>
<keyword evidence="3 5" id="KW-0489">Methyltransferase</keyword>
<dbReference type="PANTHER" id="PTHR13200">
    <property type="entry name" value="EEF1A LYSINE METHYLTRANSFERASE 1"/>
    <property type="match status" value="1"/>
</dbReference>
<dbReference type="InterPro" id="IPR002052">
    <property type="entry name" value="DNA_methylase_N6_adenine_CS"/>
</dbReference>
<evidence type="ECO:0000256" key="4">
    <source>
        <dbReference type="ARBA" id="ARBA00022679"/>
    </source>
</evidence>
<reference evidence="6" key="1">
    <citation type="submission" date="2021-06" db="EMBL/GenBank/DDBJ databases">
        <authorList>
            <person name="Kallberg Y."/>
            <person name="Tangrot J."/>
            <person name="Rosling A."/>
        </authorList>
    </citation>
    <scope>NUCLEOTIDE SEQUENCE</scope>
    <source>
        <strain evidence="6">FL130A</strain>
    </source>
</reference>